<accession>A0A4Y2E655</accession>
<dbReference type="OrthoDB" id="7697689at2759"/>
<dbReference type="AlphaFoldDB" id="A0A4Y2E655"/>
<keyword evidence="2" id="KW-1185">Reference proteome</keyword>
<name>A0A4Y2E655_ARAVE</name>
<comment type="caution">
    <text evidence="1">The sequence shown here is derived from an EMBL/GenBank/DDBJ whole genome shotgun (WGS) entry which is preliminary data.</text>
</comment>
<organism evidence="1 2">
    <name type="scientific">Araneus ventricosus</name>
    <name type="common">Orbweaver spider</name>
    <name type="synonym">Epeira ventricosa</name>
    <dbReference type="NCBI Taxonomy" id="182803"/>
    <lineage>
        <taxon>Eukaryota</taxon>
        <taxon>Metazoa</taxon>
        <taxon>Ecdysozoa</taxon>
        <taxon>Arthropoda</taxon>
        <taxon>Chelicerata</taxon>
        <taxon>Arachnida</taxon>
        <taxon>Araneae</taxon>
        <taxon>Araneomorphae</taxon>
        <taxon>Entelegynae</taxon>
        <taxon>Araneoidea</taxon>
        <taxon>Araneidae</taxon>
        <taxon>Araneus</taxon>
    </lineage>
</organism>
<gene>
    <name evidence="1" type="ORF">AVEN_144374_1</name>
</gene>
<dbReference type="Proteomes" id="UP000499080">
    <property type="component" value="Unassembled WGS sequence"/>
</dbReference>
<evidence type="ECO:0000313" key="1">
    <source>
        <dbReference type="EMBL" id="GBM24623.1"/>
    </source>
</evidence>
<proteinExistence type="predicted"/>
<sequence>MYARQFALKGLNENLQSIGESPVKHWRFSESNYCKNKFRNIDDAVHTKVFNIHEQQNDPDYYTHEKCEILQQLQEKFMSTTKKSEKITILTLLPKSWSIKKVLSEFPSATQHMVRTAKNLVKQEFYLHRIEKLVSLCVQKL</sequence>
<evidence type="ECO:0000313" key="2">
    <source>
        <dbReference type="Proteomes" id="UP000499080"/>
    </source>
</evidence>
<dbReference type="EMBL" id="BGPR01000523">
    <property type="protein sequence ID" value="GBM24623.1"/>
    <property type="molecule type" value="Genomic_DNA"/>
</dbReference>
<protein>
    <submittedName>
        <fullName evidence="1">Uncharacterized protein</fullName>
    </submittedName>
</protein>
<reference evidence="1 2" key="1">
    <citation type="journal article" date="2019" name="Sci. Rep.">
        <title>Orb-weaving spider Araneus ventricosus genome elucidates the spidroin gene catalogue.</title>
        <authorList>
            <person name="Kono N."/>
            <person name="Nakamura H."/>
            <person name="Ohtoshi R."/>
            <person name="Moran D.A.P."/>
            <person name="Shinohara A."/>
            <person name="Yoshida Y."/>
            <person name="Fujiwara M."/>
            <person name="Mori M."/>
            <person name="Tomita M."/>
            <person name="Arakawa K."/>
        </authorList>
    </citation>
    <scope>NUCLEOTIDE SEQUENCE [LARGE SCALE GENOMIC DNA]</scope>
</reference>